<evidence type="ECO:0000313" key="1">
    <source>
        <dbReference type="EMBL" id="AIJ07443.1"/>
    </source>
</evidence>
<gene>
    <name evidence="1" type="ORF">ETEE_0978</name>
</gene>
<organism evidence="1 2">
    <name type="scientific">Edwardsiella anguillarum ET080813</name>
    <dbReference type="NCBI Taxonomy" id="667120"/>
    <lineage>
        <taxon>Bacteria</taxon>
        <taxon>Pseudomonadati</taxon>
        <taxon>Pseudomonadota</taxon>
        <taxon>Gammaproteobacteria</taxon>
        <taxon>Enterobacterales</taxon>
        <taxon>Hafniaceae</taxon>
        <taxon>Edwardsiella</taxon>
    </lineage>
</organism>
<dbReference type="AlphaFoldDB" id="A0A076LL31"/>
<dbReference type="KEGG" id="ete:ETEE_0978"/>
<protein>
    <submittedName>
        <fullName evidence="1">Uncharacterized protein</fullName>
    </submittedName>
</protein>
<dbReference type="Proteomes" id="UP000028681">
    <property type="component" value="Chromosome"/>
</dbReference>
<reference evidence="1 2" key="1">
    <citation type="journal article" date="2012" name="PLoS ONE">
        <title>Edwardsiella comparative phylogenomics reveal the new intra/inter-species taxonomic relationships, virulence evolution and niche adaptation mechanisms.</title>
        <authorList>
            <person name="Yang M."/>
            <person name="Lv Y."/>
            <person name="Xiao J."/>
            <person name="Wu H."/>
            <person name="Zheng H."/>
            <person name="Liu Q."/>
            <person name="Zhang Y."/>
            <person name="Wang Q."/>
        </authorList>
    </citation>
    <scope>NUCLEOTIDE SEQUENCE [LARGE SCALE GENOMIC DNA]</scope>
    <source>
        <strain evidence="2">080813</strain>
    </source>
</reference>
<sequence>MLQDTSLSNLTTKISKVINTLSRIKHRLLNQVILLNEALIK</sequence>
<proteinExistence type="predicted"/>
<evidence type="ECO:0000313" key="2">
    <source>
        <dbReference type="Proteomes" id="UP000028681"/>
    </source>
</evidence>
<accession>A0A076LL31</accession>
<dbReference type="EMBL" id="CP006664">
    <property type="protein sequence ID" value="AIJ07443.1"/>
    <property type="molecule type" value="Genomic_DNA"/>
</dbReference>
<name>A0A076LL31_9GAMM</name>
<dbReference type="HOGENOM" id="CLU_3269292_0_0_6"/>